<dbReference type="InterPro" id="IPR007813">
    <property type="entry name" value="PilN"/>
</dbReference>
<accession>A0ABQ6DZW4</accession>
<dbReference type="EMBL" id="BSPQ01000005">
    <property type="protein sequence ID" value="GLS90651.1"/>
    <property type="molecule type" value="Genomic_DNA"/>
</dbReference>
<organism evidence="3 4">
    <name type="scientific">Psychromonas marina</name>
    <dbReference type="NCBI Taxonomy" id="88364"/>
    <lineage>
        <taxon>Bacteria</taxon>
        <taxon>Pseudomonadati</taxon>
        <taxon>Pseudomonadota</taxon>
        <taxon>Gammaproteobacteria</taxon>
        <taxon>Alteromonadales</taxon>
        <taxon>Psychromonadaceae</taxon>
        <taxon>Psychromonas</taxon>
    </lineage>
</organism>
<protein>
    <submittedName>
        <fullName evidence="3">Fimbrial protein</fullName>
    </submittedName>
</protein>
<dbReference type="RefSeq" id="WP_284203773.1">
    <property type="nucleotide sequence ID" value="NZ_BSPQ01000005.1"/>
</dbReference>
<sequence length="185" mass="21446">MSNINLLPWREDYKKKKKNTFFVILLLSSLAILALSYLGKVYIDAMISAQNQRNQYLQTQTIILDRRIAEIRNIKEEKAQLERRINLIQKLEEKRNYATHLFNTLAETVPEGVYLRTATFNKEKVVVKGAAESSNRVTRMMRNVDSSGWLGDSYLSNIKEGARKPIKLYNFDMDFVVVPEVKVAK</sequence>
<reference evidence="4" key="1">
    <citation type="journal article" date="2019" name="Int. J. Syst. Evol. Microbiol.">
        <title>The Global Catalogue of Microorganisms (GCM) 10K type strain sequencing project: providing services to taxonomists for standard genome sequencing and annotation.</title>
        <authorList>
            <consortium name="The Broad Institute Genomics Platform"/>
            <consortium name="The Broad Institute Genome Sequencing Center for Infectious Disease"/>
            <person name="Wu L."/>
            <person name="Ma J."/>
        </authorList>
    </citation>
    <scope>NUCLEOTIDE SEQUENCE [LARGE SCALE GENOMIC DNA]</scope>
    <source>
        <strain evidence="4">NBRC 103166</strain>
    </source>
</reference>
<dbReference type="Proteomes" id="UP001157353">
    <property type="component" value="Unassembled WGS sequence"/>
</dbReference>
<dbReference type="PANTHER" id="PTHR40278">
    <property type="entry name" value="DNA UTILIZATION PROTEIN HOFN"/>
    <property type="match status" value="1"/>
</dbReference>
<keyword evidence="1" id="KW-0175">Coiled coil</keyword>
<feature type="transmembrane region" description="Helical" evidence="2">
    <location>
        <begin position="21"/>
        <end position="43"/>
    </location>
</feature>
<comment type="caution">
    <text evidence="3">The sequence shown here is derived from an EMBL/GenBank/DDBJ whole genome shotgun (WGS) entry which is preliminary data.</text>
</comment>
<dbReference type="InterPro" id="IPR052534">
    <property type="entry name" value="Extracell_DNA_Util/SecSys_Comp"/>
</dbReference>
<gene>
    <name evidence="3" type="primary">pilN</name>
    <name evidence="3" type="ORF">GCM10007916_17180</name>
</gene>
<proteinExistence type="predicted"/>
<evidence type="ECO:0000313" key="4">
    <source>
        <dbReference type="Proteomes" id="UP001157353"/>
    </source>
</evidence>
<keyword evidence="2" id="KW-0472">Membrane</keyword>
<name>A0ABQ6DZW4_9GAMM</name>
<dbReference type="PANTHER" id="PTHR40278:SF2">
    <property type="entry name" value="TYPE IV PILUS INNER MEMBRANE COMPONENT PILN"/>
    <property type="match status" value="1"/>
</dbReference>
<keyword evidence="2" id="KW-1133">Transmembrane helix</keyword>
<evidence type="ECO:0000313" key="3">
    <source>
        <dbReference type="EMBL" id="GLS90651.1"/>
    </source>
</evidence>
<keyword evidence="4" id="KW-1185">Reference proteome</keyword>
<feature type="coiled-coil region" evidence="1">
    <location>
        <begin position="64"/>
        <end position="94"/>
    </location>
</feature>
<evidence type="ECO:0000256" key="2">
    <source>
        <dbReference type="SAM" id="Phobius"/>
    </source>
</evidence>
<dbReference type="Pfam" id="PF05137">
    <property type="entry name" value="PilN"/>
    <property type="match status" value="1"/>
</dbReference>
<keyword evidence="2" id="KW-0812">Transmembrane</keyword>
<evidence type="ECO:0000256" key="1">
    <source>
        <dbReference type="SAM" id="Coils"/>
    </source>
</evidence>